<dbReference type="SUPFAM" id="SSF57362">
    <property type="entry name" value="BPTI-like"/>
    <property type="match status" value="1"/>
</dbReference>
<evidence type="ECO:0000313" key="6">
    <source>
        <dbReference type="EMBL" id="CDS20674.1"/>
    </source>
</evidence>
<organism evidence="6">
    <name type="scientific">Echinococcus granulosus</name>
    <name type="common">Hydatid tapeworm</name>
    <dbReference type="NCBI Taxonomy" id="6210"/>
    <lineage>
        <taxon>Eukaryota</taxon>
        <taxon>Metazoa</taxon>
        <taxon>Spiralia</taxon>
        <taxon>Lophotrochozoa</taxon>
        <taxon>Platyhelminthes</taxon>
        <taxon>Cestoda</taxon>
        <taxon>Eucestoda</taxon>
        <taxon>Cyclophyllidea</taxon>
        <taxon>Taeniidae</taxon>
        <taxon>Echinococcus</taxon>
        <taxon>Echinococcus granulosus group</taxon>
    </lineage>
</organism>
<dbReference type="InterPro" id="IPR002223">
    <property type="entry name" value="Kunitz_BPTI"/>
</dbReference>
<dbReference type="Gene3D" id="4.10.410.10">
    <property type="entry name" value="Pancreatic trypsin inhibitor Kunitz domain"/>
    <property type="match status" value="1"/>
</dbReference>
<reference evidence="6" key="2">
    <citation type="submission" date="2014-06" db="EMBL/GenBank/DDBJ databases">
        <authorList>
            <person name="Aslett M."/>
        </authorList>
    </citation>
    <scope>NUCLEOTIDE SEQUENCE</scope>
</reference>
<dbReference type="CDD" id="cd00109">
    <property type="entry name" value="Kunitz-type"/>
    <property type="match status" value="1"/>
</dbReference>
<dbReference type="GO" id="GO:0004867">
    <property type="term" value="F:serine-type endopeptidase inhibitor activity"/>
    <property type="evidence" value="ECO:0007669"/>
    <property type="project" value="UniProtKB-KW"/>
</dbReference>
<reference evidence="6 7" key="1">
    <citation type="journal article" date="2013" name="Nature">
        <title>The genomes of four tapeworm species reveal adaptations to parasitism.</title>
        <authorList>
            <person name="Tsai I.J."/>
            <person name="Zarowiecki M."/>
            <person name="Holroyd N."/>
            <person name="Garciarrubio A."/>
            <person name="Sanchez-Flores A."/>
            <person name="Brooks K.L."/>
            <person name="Tracey A."/>
            <person name="Bobes R.J."/>
            <person name="Fragoso G."/>
            <person name="Sciutto E."/>
            <person name="Aslett M."/>
            <person name="Beasley H."/>
            <person name="Bennett H.M."/>
            <person name="Cai J."/>
            <person name="Camicia F."/>
            <person name="Clark R."/>
            <person name="Cucher M."/>
            <person name="De Silva N."/>
            <person name="Day T.A."/>
            <person name="Deplazes P."/>
            <person name="Estrada K."/>
            <person name="Fernandez C."/>
            <person name="Holland P.W."/>
            <person name="Hou J."/>
            <person name="Hu S."/>
            <person name="Huckvale T."/>
            <person name="Hung S.S."/>
            <person name="Kamenetzky L."/>
            <person name="Keane J.A."/>
            <person name="Kiss F."/>
            <person name="Koziol U."/>
            <person name="Lambert O."/>
            <person name="Liu K."/>
            <person name="Luo X."/>
            <person name="Luo Y."/>
            <person name="Macchiaroli N."/>
            <person name="Nichol S."/>
            <person name="Paps J."/>
            <person name="Parkinson J."/>
            <person name="Pouchkina-Stantcheva N."/>
            <person name="Riddiford N."/>
            <person name="Rosenzvit M."/>
            <person name="Salinas G."/>
            <person name="Wasmuth J.D."/>
            <person name="Zamanian M."/>
            <person name="Zheng Y."/>
            <person name="Cai X."/>
            <person name="Soberon X."/>
            <person name="Olson P.D."/>
            <person name="Laclette J.P."/>
            <person name="Brehm K."/>
            <person name="Berriman M."/>
            <person name="Garciarrubio A."/>
            <person name="Bobes R.J."/>
            <person name="Fragoso G."/>
            <person name="Sanchez-Flores A."/>
            <person name="Estrada K."/>
            <person name="Cevallos M.A."/>
            <person name="Morett E."/>
            <person name="Gonzalez V."/>
            <person name="Portillo T."/>
            <person name="Ochoa-Leyva A."/>
            <person name="Jose M.V."/>
            <person name="Sciutto E."/>
            <person name="Landa A."/>
            <person name="Jimenez L."/>
            <person name="Valdes V."/>
            <person name="Carrero J.C."/>
            <person name="Larralde C."/>
            <person name="Morales-Montor J."/>
            <person name="Limon-Lason J."/>
            <person name="Soberon X."/>
            <person name="Laclette J.P."/>
        </authorList>
    </citation>
    <scope>NUCLEOTIDE SEQUENCE [LARGE SCALE GENOMIC DNA]</scope>
</reference>
<evidence type="ECO:0000256" key="3">
    <source>
        <dbReference type="ARBA" id="ARBA00023157"/>
    </source>
</evidence>
<keyword evidence="3" id="KW-1015">Disulfide bond</keyword>
<feature type="domain" description="BPTI/Kunitz inhibitor" evidence="5">
    <location>
        <begin position="1"/>
        <end position="47"/>
    </location>
</feature>
<reference evidence="8" key="3">
    <citation type="submission" date="2020-10" db="UniProtKB">
        <authorList>
            <consortium name="WormBaseParasite"/>
        </authorList>
    </citation>
    <scope>IDENTIFICATION</scope>
</reference>
<feature type="compositionally biased region" description="Basic residues" evidence="4">
    <location>
        <begin position="48"/>
        <end position="61"/>
    </location>
</feature>
<protein>
    <submittedName>
        <fullName evidence="6 8">Amyloid protein 2 like</fullName>
    </submittedName>
</protein>
<evidence type="ECO:0000256" key="1">
    <source>
        <dbReference type="ARBA" id="ARBA00022690"/>
    </source>
</evidence>
<dbReference type="AlphaFoldDB" id="A0A068WSR1"/>
<dbReference type="FunFam" id="4.10.410.10:FF:000020">
    <property type="entry name" value="Collagen, type VI, alpha 3"/>
    <property type="match status" value="1"/>
</dbReference>
<evidence type="ECO:0000313" key="7">
    <source>
        <dbReference type="Proteomes" id="UP000492820"/>
    </source>
</evidence>
<keyword evidence="1" id="KW-0646">Protease inhibitor</keyword>
<dbReference type="WBParaSite" id="EgrG_001136900">
    <property type="protein sequence ID" value="EgrG_001136900"/>
    <property type="gene ID" value="EgrG_001136900"/>
</dbReference>
<dbReference type="SMR" id="A0A068WSR1"/>
<dbReference type="PROSITE" id="PS50279">
    <property type="entry name" value="BPTI_KUNITZ_2"/>
    <property type="match status" value="1"/>
</dbReference>
<name>A0A068WSR1_ECHGR</name>
<dbReference type="PANTHER" id="PTHR10083">
    <property type="entry name" value="KUNITZ-TYPE PROTEASE INHIBITOR-RELATED"/>
    <property type="match status" value="1"/>
</dbReference>
<feature type="region of interest" description="Disordered" evidence="4">
    <location>
        <begin position="48"/>
        <end position="67"/>
    </location>
</feature>
<evidence type="ECO:0000256" key="4">
    <source>
        <dbReference type="SAM" id="MobiDB-lite"/>
    </source>
</evidence>
<dbReference type="SMART" id="SM00131">
    <property type="entry name" value="KU"/>
    <property type="match status" value="1"/>
</dbReference>
<dbReference type="EMBL" id="LK028581">
    <property type="protein sequence ID" value="CDS20674.1"/>
    <property type="molecule type" value="Genomic_DNA"/>
</dbReference>
<dbReference type="InterPro" id="IPR050098">
    <property type="entry name" value="TFPI/VKTCI-like"/>
</dbReference>
<dbReference type="PANTHER" id="PTHR10083:SF328">
    <property type="entry name" value="TISSUE FACTOR PATHWAY INHIBITOR"/>
    <property type="match status" value="1"/>
</dbReference>
<sequence>MLTGLCRAYIKRWAYNATSGDCERLIYGGCGGNKNQFKTKKECRRTCVKTTKRRKRPKRPQPTHDGE</sequence>
<dbReference type="InterPro" id="IPR036880">
    <property type="entry name" value="Kunitz_BPTI_sf"/>
</dbReference>
<accession>A0A068WSR1</accession>
<dbReference type="PRINTS" id="PR00759">
    <property type="entry name" value="BASICPTASE"/>
</dbReference>
<proteinExistence type="predicted"/>
<evidence type="ECO:0000256" key="2">
    <source>
        <dbReference type="ARBA" id="ARBA00022900"/>
    </source>
</evidence>
<keyword evidence="2" id="KW-0722">Serine protease inhibitor</keyword>
<dbReference type="GO" id="GO:0005615">
    <property type="term" value="C:extracellular space"/>
    <property type="evidence" value="ECO:0007669"/>
    <property type="project" value="TreeGrafter"/>
</dbReference>
<evidence type="ECO:0000259" key="5">
    <source>
        <dbReference type="PROSITE" id="PS50279"/>
    </source>
</evidence>
<dbReference type="Pfam" id="PF00014">
    <property type="entry name" value="Kunitz_BPTI"/>
    <property type="match status" value="1"/>
</dbReference>
<dbReference type="Proteomes" id="UP000492820">
    <property type="component" value="Unassembled WGS sequence"/>
</dbReference>
<evidence type="ECO:0000313" key="8">
    <source>
        <dbReference type="WBParaSite" id="EgrG_001136900"/>
    </source>
</evidence>
<gene>
    <name evidence="6" type="ORF">EgrG_001136900</name>
</gene>